<gene>
    <name evidence="1" type="ORF">Ciccas_007350</name>
</gene>
<proteinExistence type="predicted"/>
<sequence>YLCEVTPQTFLARGPGSRVSGGEAGEIDAPHHLDNLFEMAGQVSKAVGQLVHVMAEDGNHNSDSQLGARKATSSTKIVLSSSAKLQQLK</sequence>
<dbReference type="EMBL" id="JBJKFK010001117">
    <property type="protein sequence ID" value="KAL3314037.1"/>
    <property type="molecule type" value="Genomic_DNA"/>
</dbReference>
<protein>
    <submittedName>
        <fullName evidence="1">Uncharacterized protein</fullName>
    </submittedName>
</protein>
<evidence type="ECO:0000313" key="2">
    <source>
        <dbReference type="Proteomes" id="UP001626550"/>
    </source>
</evidence>
<dbReference type="AlphaFoldDB" id="A0ABD2Q4H0"/>
<feature type="non-terminal residue" evidence="1">
    <location>
        <position position="1"/>
    </location>
</feature>
<keyword evidence="2" id="KW-1185">Reference proteome</keyword>
<name>A0ABD2Q4H0_9PLAT</name>
<dbReference type="Proteomes" id="UP001626550">
    <property type="component" value="Unassembled WGS sequence"/>
</dbReference>
<accession>A0ABD2Q4H0</accession>
<evidence type="ECO:0000313" key="1">
    <source>
        <dbReference type="EMBL" id="KAL3314037.1"/>
    </source>
</evidence>
<organism evidence="1 2">
    <name type="scientific">Cichlidogyrus casuarinus</name>
    <dbReference type="NCBI Taxonomy" id="1844966"/>
    <lineage>
        <taxon>Eukaryota</taxon>
        <taxon>Metazoa</taxon>
        <taxon>Spiralia</taxon>
        <taxon>Lophotrochozoa</taxon>
        <taxon>Platyhelminthes</taxon>
        <taxon>Monogenea</taxon>
        <taxon>Monopisthocotylea</taxon>
        <taxon>Dactylogyridea</taxon>
        <taxon>Ancyrocephalidae</taxon>
        <taxon>Cichlidogyrus</taxon>
    </lineage>
</organism>
<reference evidence="1 2" key="1">
    <citation type="submission" date="2024-11" db="EMBL/GenBank/DDBJ databases">
        <title>Adaptive evolution of stress response genes in parasites aligns with host niche diversity.</title>
        <authorList>
            <person name="Hahn C."/>
            <person name="Resl P."/>
        </authorList>
    </citation>
    <scope>NUCLEOTIDE SEQUENCE [LARGE SCALE GENOMIC DNA]</scope>
    <source>
        <strain evidence="1">EGGRZ-B1_66</strain>
        <tissue evidence="1">Body</tissue>
    </source>
</reference>
<comment type="caution">
    <text evidence="1">The sequence shown here is derived from an EMBL/GenBank/DDBJ whole genome shotgun (WGS) entry which is preliminary data.</text>
</comment>